<accession>A0A9Q1JVJ2</accession>
<name>A0A9Q1JVJ2_9CARY</name>
<protein>
    <recommendedName>
        <fullName evidence="1">Maintenance of Photosystem II under High light 2 C-terminal domain-containing protein</fullName>
    </recommendedName>
</protein>
<gene>
    <name evidence="2" type="ORF">Cgig2_023487</name>
</gene>
<evidence type="ECO:0000259" key="1">
    <source>
        <dbReference type="Pfam" id="PF20675"/>
    </source>
</evidence>
<evidence type="ECO:0000313" key="3">
    <source>
        <dbReference type="Proteomes" id="UP001153076"/>
    </source>
</evidence>
<organism evidence="2 3">
    <name type="scientific">Carnegiea gigantea</name>
    <dbReference type="NCBI Taxonomy" id="171969"/>
    <lineage>
        <taxon>Eukaryota</taxon>
        <taxon>Viridiplantae</taxon>
        <taxon>Streptophyta</taxon>
        <taxon>Embryophyta</taxon>
        <taxon>Tracheophyta</taxon>
        <taxon>Spermatophyta</taxon>
        <taxon>Magnoliopsida</taxon>
        <taxon>eudicotyledons</taxon>
        <taxon>Gunneridae</taxon>
        <taxon>Pentapetalae</taxon>
        <taxon>Caryophyllales</taxon>
        <taxon>Cactineae</taxon>
        <taxon>Cactaceae</taxon>
        <taxon>Cactoideae</taxon>
        <taxon>Echinocereeae</taxon>
        <taxon>Carnegiea</taxon>
    </lineage>
</organism>
<dbReference type="PANTHER" id="PTHR35742:SF1">
    <property type="entry name" value="THYLAKOID LUMENAL 16.5 KDA PROTEIN, CHLOROPLASTIC"/>
    <property type="match status" value="1"/>
</dbReference>
<dbReference type="Pfam" id="PF20675">
    <property type="entry name" value="MPH2"/>
    <property type="match status" value="1"/>
</dbReference>
<keyword evidence="3" id="KW-1185">Reference proteome</keyword>
<comment type="caution">
    <text evidence="2">The sequence shown here is derived from an EMBL/GenBank/DDBJ whole genome shotgun (WGS) entry which is preliminary data.</text>
</comment>
<dbReference type="OrthoDB" id="1924976at2759"/>
<proteinExistence type="predicted"/>
<sequence length="238" mass="25303">MVVALISPAKAFLSLSSSNSISLSSSSSSTPSAFFPQKHNAVTGLPFCNIKTAAPGERESAGIPSLSKRGFALSLSSALVLSLFGKTGGNYGALAAVLEAEDDLELLEKVKQDRKKRIERQAIINSSKKETGYLQDLVYKLRKIGQAIDNNDLNTASSVLGTSTDTDWLKNANSAFSKLTSSPEEKAEVDMFNSSISELISSLAKKDMESSKIAFVSSASALEKWTALTGLVDKLKGL</sequence>
<dbReference type="GO" id="GO:0010206">
    <property type="term" value="P:photosystem II repair"/>
    <property type="evidence" value="ECO:0007669"/>
    <property type="project" value="InterPro"/>
</dbReference>
<dbReference type="AlphaFoldDB" id="A0A9Q1JVJ2"/>
<dbReference type="EMBL" id="JAKOGI010000659">
    <property type="protein sequence ID" value="KAJ8431843.1"/>
    <property type="molecule type" value="Genomic_DNA"/>
</dbReference>
<reference evidence="2" key="1">
    <citation type="submission" date="2022-04" db="EMBL/GenBank/DDBJ databases">
        <title>Carnegiea gigantea Genome sequencing and assembly v2.</title>
        <authorList>
            <person name="Copetti D."/>
            <person name="Sanderson M.J."/>
            <person name="Burquez A."/>
            <person name="Wojciechowski M.F."/>
        </authorList>
    </citation>
    <scope>NUCLEOTIDE SEQUENCE</scope>
    <source>
        <strain evidence="2">SGP5-SGP5p</strain>
        <tissue evidence="2">Aerial part</tissue>
    </source>
</reference>
<dbReference type="InterPro" id="IPR049072">
    <property type="entry name" value="MPH2_C"/>
</dbReference>
<feature type="domain" description="Maintenance of Photosystem II under High light 2 C-terminal" evidence="1">
    <location>
        <begin position="133"/>
        <end position="238"/>
    </location>
</feature>
<dbReference type="PANTHER" id="PTHR35742">
    <property type="entry name" value="THYLAKOID LUMENAL 16.5 KDA PROTEIN, CHLOROPLASTIC"/>
    <property type="match status" value="1"/>
</dbReference>
<dbReference type="Proteomes" id="UP001153076">
    <property type="component" value="Unassembled WGS sequence"/>
</dbReference>
<dbReference type="InterPro" id="IPR038862">
    <property type="entry name" value="MPH2"/>
</dbReference>
<evidence type="ECO:0000313" key="2">
    <source>
        <dbReference type="EMBL" id="KAJ8431843.1"/>
    </source>
</evidence>